<dbReference type="InterPro" id="IPR052162">
    <property type="entry name" value="Sensor_kinase/Photoreceptor"/>
</dbReference>
<evidence type="ECO:0000259" key="8">
    <source>
        <dbReference type="PROSITE" id="PS50110"/>
    </source>
</evidence>
<dbReference type="SMART" id="SM00086">
    <property type="entry name" value="PAC"/>
    <property type="match status" value="4"/>
</dbReference>
<dbReference type="SUPFAM" id="SSF55785">
    <property type="entry name" value="PYP-like sensor domain (PAS domain)"/>
    <property type="match status" value="5"/>
</dbReference>
<dbReference type="Gene3D" id="1.10.287.130">
    <property type="match status" value="1"/>
</dbReference>
<dbReference type="InterPro" id="IPR013656">
    <property type="entry name" value="PAS_4"/>
</dbReference>
<feature type="domain" description="PAS" evidence="9">
    <location>
        <begin position="305"/>
        <end position="375"/>
    </location>
</feature>
<dbReference type="Pfam" id="PF01590">
    <property type="entry name" value="GAF"/>
    <property type="match status" value="1"/>
</dbReference>
<dbReference type="PANTHER" id="PTHR43304">
    <property type="entry name" value="PHYTOCHROME-LIKE PROTEIN CPH1"/>
    <property type="match status" value="1"/>
</dbReference>
<evidence type="ECO:0000259" key="10">
    <source>
        <dbReference type="PROSITE" id="PS50113"/>
    </source>
</evidence>
<evidence type="ECO:0000256" key="5">
    <source>
        <dbReference type="ARBA" id="ARBA00022777"/>
    </source>
</evidence>
<feature type="modified residue" description="4-aspartylphosphate" evidence="6">
    <location>
        <position position="1155"/>
    </location>
</feature>
<dbReference type="PROSITE" id="PS50110">
    <property type="entry name" value="RESPONSE_REGULATORY"/>
    <property type="match status" value="1"/>
</dbReference>
<dbReference type="SMART" id="SM00387">
    <property type="entry name" value="HATPase_c"/>
    <property type="match status" value="1"/>
</dbReference>
<feature type="domain" description="Histidine kinase" evidence="7">
    <location>
        <begin position="863"/>
        <end position="1084"/>
    </location>
</feature>
<gene>
    <name evidence="11" type="ORF">SAMN05216360_102378</name>
</gene>
<dbReference type="InterPro" id="IPR003661">
    <property type="entry name" value="HisK_dim/P_dom"/>
</dbReference>
<comment type="catalytic activity">
    <reaction evidence="1">
        <text>ATP + protein L-histidine = ADP + protein N-phospho-L-histidine.</text>
        <dbReference type="EC" id="2.7.13.3"/>
    </reaction>
</comment>
<dbReference type="InterPro" id="IPR003018">
    <property type="entry name" value="GAF"/>
</dbReference>
<dbReference type="Pfam" id="PF08448">
    <property type="entry name" value="PAS_4"/>
    <property type="match status" value="3"/>
</dbReference>
<dbReference type="Pfam" id="PF08447">
    <property type="entry name" value="PAS_3"/>
    <property type="match status" value="1"/>
</dbReference>
<sequence length="1229" mass="135383">MAGGGAMGRRIRETDWSATPLGAFATWPQSLRSALSLVLNAKGIAALYWGAEQWLLYNDAYGEALGERHPRAFGRPMPEVLTDIAPVLGPQVAEVLRTGNGFAIENFPLKMRRHGRDEETVWTYSFSPVQGEEGDFAGVLLLATEMTRQKAAERSEEQARTRLETALKVAQLGTFHWHPSTGVIEVDARGREMFGLPVEGALTQVDTFGCIAPEDVERVRTDAEVAMGIGRPFDPENLRRIVDLNYDVIHPDGSRRSILSSGTIIQNPDGTRRMLGTFNDVTAFRLAERQLRDQNATLEQRIEQSIKDRQRIWQVSQDMLLVSDGDGVWLSVNPAWTRVLGWTEAELVGRTSEWLEHPDDQAKTRAEINRLAEGLTTLAFENRFRTRAGDYRTLAWTAVPDDGRFYCVARDITEERARAEAQVDAERVRLALSAGAIIGTWVWDLPTDRFTVDEAFATAFGLDPALGREGIPLERIVATVHPDDQAGLAAAINEAIDRGGRYAHQYRVRRHDGRYHWLEANGHVEHGPDGTPLRFPGILIDVAPRRLNVALGELGERLRGLGTPEELALAAAETVGLALGLSRVAYGDIDAAARRIVVRQDWLAPGQPSIAGTHEFAKFGSYIEALRRGEDVIIDDITVDPRTAGQVESFKPMDLIALVNLPLMVRGQLKVVFCLNQSRPHAWTSEEVSFARRVMDRTEVEIARRVAERELRALNASLEAQVAERTQERDRVWRNAQDLQFVIDGEGVLLAVSPSATRLLGWAPEEMVGRPLFAFTHPDGHPASRDALRQAAHEPLPSHRNQYRHKDGTYRWISWITTPENGLVYCYGRDVTVEAQQAENLLQAEEALRQSQKLEAIGQLTGGVAHDFNNLLTVIKSSTDLLKRPDLAEERRTRYIGAISDTVDRAAKLTGQLLAFARRQALKPEVFSVDDSVRGLADMMGTLTGSRVRITVTLPDTPCFVNADASQFDTALVNLAVNARDAMDGEGRITLRVRTVEALPAVRTHAAVNGPYVAVSLSDTGTGIPPEMVERIFEPFFTTKETGKGTGLGLSQVFGFSKQSGGEVTVDSTVGEGTTFTLYLPRVAAPAPSEEAEVAELIDGHGTRVLVVEDNVEVGTFAVQTLSDLGYAPTLAADGAAALAALAEGADRFDVVFSDVMMPGMSGVELGQEVRRLHEDLPVVLTSGYSHVLAKDGTHGFELLHKPYSVEQLSQILRKAAAKRWRKRVTRDT</sequence>
<organism evidence="11 12">
    <name type="scientific">Methylobacterium phyllostachyos</name>
    <dbReference type="NCBI Taxonomy" id="582672"/>
    <lineage>
        <taxon>Bacteria</taxon>
        <taxon>Pseudomonadati</taxon>
        <taxon>Pseudomonadota</taxon>
        <taxon>Alphaproteobacteria</taxon>
        <taxon>Hyphomicrobiales</taxon>
        <taxon>Methylobacteriaceae</taxon>
        <taxon>Methylobacterium</taxon>
    </lineage>
</organism>
<proteinExistence type="predicted"/>
<dbReference type="SUPFAM" id="SSF52172">
    <property type="entry name" value="CheY-like"/>
    <property type="match status" value="1"/>
</dbReference>
<dbReference type="NCBIfam" id="TIGR00229">
    <property type="entry name" value="sensory_box"/>
    <property type="match status" value="2"/>
</dbReference>
<dbReference type="SUPFAM" id="SSF55874">
    <property type="entry name" value="ATPase domain of HSP90 chaperone/DNA topoisomerase II/histidine kinase"/>
    <property type="match status" value="1"/>
</dbReference>
<dbReference type="SMART" id="SM00448">
    <property type="entry name" value="REC"/>
    <property type="match status" value="1"/>
</dbReference>
<evidence type="ECO:0000256" key="1">
    <source>
        <dbReference type="ARBA" id="ARBA00000085"/>
    </source>
</evidence>
<dbReference type="InterPro" id="IPR035965">
    <property type="entry name" value="PAS-like_dom_sf"/>
</dbReference>
<dbReference type="InterPro" id="IPR036097">
    <property type="entry name" value="HisK_dim/P_sf"/>
</dbReference>
<dbReference type="InterPro" id="IPR004358">
    <property type="entry name" value="Sig_transdc_His_kin-like_C"/>
</dbReference>
<name>A0A1G9U1T8_9HYPH</name>
<dbReference type="InterPro" id="IPR005467">
    <property type="entry name" value="His_kinase_dom"/>
</dbReference>
<evidence type="ECO:0000313" key="11">
    <source>
        <dbReference type="EMBL" id="SDM53919.1"/>
    </source>
</evidence>
<dbReference type="PRINTS" id="PR00344">
    <property type="entry name" value="BCTRLSENSOR"/>
</dbReference>
<dbReference type="STRING" id="582672.SAMN05216360_102378"/>
<feature type="domain" description="PAC" evidence="10">
    <location>
        <begin position="242"/>
        <end position="293"/>
    </location>
</feature>
<dbReference type="SUPFAM" id="SSF47384">
    <property type="entry name" value="Homodimeric domain of signal transducing histidine kinase"/>
    <property type="match status" value="1"/>
</dbReference>
<dbReference type="InterPro" id="IPR029016">
    <property type="entry name" value="GAF-like_dom_sf"/>
</dbReference>
<dbReference type="InterPro" id="IPR001610">
    <property type="entry name" value="PAC"/>
</dbReference>
<dbReference type="InterPro" id="IPR001789">
    <property type="entry name" value="Sig_transdc_resp-reg_receiver"/>
</dbReference>
<dbReference type="SMART" id="SM00388">
    <property type="entry name" value="HisKA"/>
    <property type="match status" value="1"/>
</dbReference>
<dbReference type="Gene3D" id="3.30.450.20">
    <property type="entry name" value="PAS domain"/>
    <property type="match status" value="5"/>
</dbReference>
<dbReference type="Gene3D" id="3.40.50.2300">
    <property type="match status" value="1"/>
</dbReference>
<evidence type="ECO:0000313" key="12">
    <source>
        <dbReference type="Proteomes" id="UP000198704"/>
    </source>
</evidence>
<dbReference type="AlphaFoldDB" id="A0A1G9U1T8"/>
<dbReference type="EC" id="2.7.13.3" evidence="2"/>
<dbReference type="InterPro" id="IPR003594">
    <property type="entry name" value="HATPase_dom"/>
</dbReference>
<dbReference type="PROSITE" id="PS50112">
    <property type="entry name" value="PAS"/>
    <property type="match status" value="2"/>
</dbReference>
<dbReference type="SMART" id="SM00065">
    <property type="entry name" value="GAF"/>
    <property type="match status" value="1"/>
</dbReference>
<keyword evidence="12" id="KW-1185">Reference proteome</keyword>
<dbReference type="GO" id="GO:0000155">
    <property type="term" value="F:phosphorelay sensor kinase activity"/>
    <property type="evidence" value="ECO:0007669"/>
    <property type="project" value="InterPro"/>
</dbReference>
<dbReference type="PROSITE" id="PS50109">
    <property type="entry name" value="HIS_KIN"/>
    <property type="match status" value="1"/>
</dbReference>
<keyword evidence="3 6" id="KW-0597">Phosphoprotein</keyword>
<dbReference type="InterPro" id="IPR036890">
    <property type="entry name" value="HATPase_C_sf"/>
</dbReference>
<feature type="domain" description="Response regulatory" evidence="8">
    <location>
        <begin position="1104"/>
        <end position="1217"/>
    </location>
</feature>
<dbReference type="Pfam" id="PF02518">
    <property type="entry name" value="HATPase_c"/>
    <property type="match status" value="1"/>
</dbReference>
<evidence type="ECO:0000256" key="6">
    <source>
        <dbReference type="PROSITE-ProRule" id="PRU00169"/>
    </source>
</evidence>
<evidence type="ECO:0000256" key="2">
    <source>
        <dbReference type="ARBA" id="ARBA00012438"/>
    </source>
</evidence>
<dbReference type="PROSITE" id="PS50113">
    <property type="entry name" value="PAC"/>
    <property type="match status" value="2"/>
</dbReference>
<evidence type="ECO:0000256" key="4">
    <source>
        <dbReference type="ARBA" id="ARBA00022679"/>
    </source>
</evidence>
<dbReference type="InterPro" id="IPR000014">
    <property type="entry name" value="PAS"/>
</dbReference>
<feature type="domain" description="PAS" evidence="9">
    <location>
        <begin position="725"/>
        <end position="795"/>
    </location>
</feature>
<dbReference type="Gene3D" id="3.30.450.40">
    <property type="match status" value="1"/>
</dbReference>
<dbReference type="CDD" id="cd00082">
    <property type="entry name" value="HisKA"/>
    <property type="match status" value="1"/>
</dbReference>
<evidence type="ECO:0000259" key="9">
    <source>
        <dbReference type="PROSITE" id="PS50112"/>
    </source>
</evidence>
<evidence type="ECO:0000259" key="7">
    <source>
        <dbReference type="PROSITE" id="PS50109"/>
    </source>
</evidence>
<dbReference type="Pfam" id="PF00512">
    <property type="entry name" value="HisKA"/>
    <property type="match status" value="1"/>
</dbReference>
<dbReference type="SMART" id="SM00091">
    <property type="entry name" value="PAS"/>
    <property type="match status" value="4"/>
</dbReference>
<feature type="domain" description="PAC" evidence="10">
    <location>
        <begin position="105"/>
        <end position="158"/>
    </location>
</feature>
<evidence type="ECO:0000256" key="3">
    <source>
        <dbReference type="ARBA" id="ARBA00022553"/>
    </source>
</evidence>
<dbReference type="SUPFAM" id="SSF55781">
    <property type="entry name" value="GAF domain-like"/>
    <property type="match status" value="1"/>
</dbReference>
<dbReference type="Proteomes" id="UP000198704">
    <property type="component" value="Unassembled WGS sequence"/>
</dbReference>
<accession>A0A1G9U1T8</accession>
<protein>
    <recommendedName>
        <fullName evidence="2">histidine kinase</fullName>
        <ecNumber evidence="2">2.7.13.3</ecNumber>
    </recommendedName>
</protein>
<keyword evidence="5" id="KW-0418">Kinase</keyword>
<dbReference type="CDD" id="cd00130">
    <property type="entry name" value="PAS"/>
    <property type="match status" value="3"/>
</dbReference>
<dbReference type="Gene3D" id="3.30.565.10">
    <property type="entry name" value="Histidine kinase-like ATPase, C-terminal domain"/>
    <property type="match status" value="1"/>
</dbReference>
<dbReference type="InterPro" id="IPR000700">
    <property type="entry name" value="PAS-assoc_C"/>
</dbReference>
<reference evidence="12" key="1">
    <citation type="submission" date="2016-10" db="EMBL/GenBank/DDBJ databases">
        <authorList>
            <person name="Varghese N."/>
            <person name="Submissions S."/>
        </authorList>
    </citation>
    <scope>NUCLEOTIDE SEQUENCE [LARGE SCALE GENOMIC DNA]</scope>
    <source>
        <strain evidence="12">BL47</strain>
    </source>
</reference>
<dbReference type="EMBL" id="FNHS01000002">
    <property type="protein sequence ID" value="SDM53919.1"/>
    <property type="molecule type" value="Genomic_DNA"/>
</dbReference>
<dbReference type="InterPro" id="IPR013655">
    <property type="entry name" value="PAS_fold_3"/>
</dbReference>
<dbReference type="Pfam" id="PF00072">
    <property type="entry name" value="Response_reg"/>
    <property type="match status" value="1"/>
</dbReference>
<keyword evidence="4" id="KW-0808">Transferase</keyword>
<dbReference type="PANTHER" id="PTHR43304:SF1">
    <property type="entry name" value="PAC DOMAIN-CONTAINING PROTEIN"/>
    <property type="match status" value="1"/>
</dbReference>
<dbReference type="InterPro" id="IPR011006">
    <property type="entry name" value="CheY-like_superfamily"/>
</dbReference>